<dbReference type="InterPro" id="IPR014031">
    <property type="entry name" value="Ketoacyl_synth_C"/>
</dbReference>
<evidence type="ECO:0000256" key="1">
    <source>
        <dbReference type="ARBA" id="ARBA00022450"/>
    </source>
</evidence>
<dbReference type="SUPFAM" id="SSF55048">
    <property type="entry name" value="Probable ACP-binding domain of malonyl-CoA ACP transacylase"/>
    <property type="match status" value="1"/>
</dbReference>
<dbReference type="Pfam" id="PF00698">
    <property type="entry name" value="Acyl_transf_1"/>
    <property type="match status" value="1"/>
</dbReference>
<dbReference type="Gene3D" id="3.40.47.10">
    <property type="match status" value="1"/>
</dbReference>
<evidence type="ECO:0000313" key="8">
    <source>
        <dbReference type="Proteomes" id="UP000572051"/>
    </source>
</evidence>
<dbReference type="InterPro" id="IPR014043">
    <property type="entry name" value="Acyl_transferase_dom"/>
</dbReference>
<dbReference type="InterPro" id="IPR014030">
    <property type="entry name" value="Ketoacyl_synth_N"/>
</dbReference>
<dbReference type="InterPro" id="IPR050091">
    <property type="entry name" value="PKS_NRPS_Biosynth_Enz"/>
</dbReference>
<protein>
    <submittedName>
        <fullName evidence="7">Acyl transferase domain-containing protein</fullName>
    </submittedName>
</protein>
<dbReference type="InterPro" id="IPR032821">
    <property type="entry name" value="PKS_assoc"/>
</dbReference>
<evidence type="ECO:0000259" key="5">
    <source>
        <dbReference type="PROSITE" id="PS50075"/>
    </source>
</evidence>
<feature type="compositionally biased region" description="Basic and acidic residues" evidence="4">
    <location>
        <begin position="583"/>
        <end position="592"/>
    </location>
</feature>
<dbReference type="SMART" id="SM00825">
    <property type="entry name" value="PKS_KS"/>
    <property type="match status" value="1"/>
</dbReference>
<dbReference type="CDD" id="cd00833">
    <property type="entry name" value="PKS"/>
    <property type="match status" value="1"/>
</dbReference>
<dbReference type="PROSITE" id="PS50075">
    <property type="entry name" value="CARRIER"/>
    <property type="match status" value="1"/>
</dbReference>
<evidence type="ECO:0000259" key="6">
    <source>
        <dbReference type="PROSITE" id="PS52004"/>
    </source>
</evidence>
<dbReference type="Pfam" id="PF00109">
    <property type="entry name" value="ketoacyl-synt"/>
    <property type="match status" value="1"/>
</dbReference>
<dbReference type="Pfam" id="PF16197">
    <property type="entry name" value="KAsynt_C_assoc"/>
    <property type="match status" value="1"/>
</dbReference>
<sequence>MTIDDAHDGPPDAIAVIGMAGRFPQAPDTDALWDHLLHGHDAVTPVDGEGTRTRAKGVLTGHDLFDASFFGVSPMEAERTDPQHRLFLETAWQALEQAGHGAAANRPVTGLFAGSSMSTYLLDVLASPRHRDVLDDSQLLIGCDKDYLATRIAHRLDLRGPAVVVQSACSTSLVAVHMAGQALLAGECDMALAGGVAVRGESGLDRRADRPDGMVSPAGRCRAFDASANGMVSGDGVGAVVLRRLDDALRDGDRVHAVIRGSAVNNDGAVKAGYTAPGVAGQVAVIRAAHAVAGVDPATIGFVEAHGTGTRLGDPIEVAALAEAFGPAGGRESCALGSVKTNIGHLDAAAGVVSLIKAVLAVREGVIPPTLHFERPNPELRLESTPFHINTEPIPWRPESGARRAGVSSFGIGGTNAHVVLEQAPPVSRPDPGHAWQLVPVSARTPGARDQALADIGRALAHSEDVADAAHTLQTGREEFEYRGAMVLAAGTRAKTGAHAETGTHAGGTGGGRVHRPVLGRAGAPLPVAYLFPGQGSQYPGMAASLYAAEPLFRDELDLCADAVREAGGPDPRAALGLPGTHDTGRPVPDLDRTDVTQPALFAVGYALARLWTAWGIEPHLLLGHSLGELTAACVAGVMSREDGARLVVARGAAMLACRSGAMTAVALPESALSDALPPQVEIAAVNTRFQTVVSGPEPGIAALEAELDRREARYTRLRTRRAFHSAAMEPAVEAVTRVAADLPLAKPQLTVLSNVTGRPLTADEATDPAYWGRQLRAPVRFADGVDHLAASGPYLAVETGPGATLRGMVADLGREGTPTETVCSLPGPGREADELRFALTSLARLWVRGAPVRWSGLHGGRRRRRVPLPTYPFERRRYAVEPAPLTGPDAEPPTRDPATPDAPAQRAEEGTATESGLNETERLIAQVWERLLGTAVTGPDESFFDLGGTSLIGLHVLDELSALFGVPLPKAAVYESPTVGELALLIEEALVGALEQQAEDDDGQRADGTRTDHTHATEVTR</sequence>
<dbReference type="InterPro" id="IPR016039">
    <property type="entry name" value="Thiolase-like"/>
</dbReference>
<dbReference type="SUPFAM" id="SSF47336">
    <property type="entry name" value="ACP-like"/>
    <property type="match status" value="1"/>
</dbReference>
<dbReference type="GO" id="GO:0004312">
    <property type="term" value="F:fatty acid synthase activity"/>
    <property type="evidence" value="ECO:0007669"/>
    <property type="project" value="TreeGrafter"/>
</dbReference>
<dbReference type="InterPro" id="IPR036736">
    <property type="entry name" value="ACP-like_sf"/>
</dbReference>
<proteinExistence type="predicted"/>
<dbReference type="GO" id="GO:0006633">
    <property type="term" value="P:fatty acid biosynthetic process"/>
    <property type="evidence" value="ECO:0007669"/>
    <property type="project" value="InterPro"/>
</dbReference>
<dbReference type="InterPro" id="IPR001227">
    <property type="entry name" value="Ac_transferase_dom_sf"/>
</dbReference>
<dbReference type="PROSITE" id="PS00606">
    <property type="entry name" value="KS3_1"/>
    <property type="match status" value="1"/>
</dbReference>
<dbReference type="AlphaFoldDB" id="A0A7Z0ET40"/>
<keyword evidence="1" id="KW-0596">Phosphopantetheine</keyword>
<dbReference type="Gene3D" id="3.30.70.3290">
    <property type="match status" value="1"/>
</dbReference>
<reference evidence="7 8" key="1">
    <citation type="submission" date="2020-07" db="EMBL/GenBank/DDBJ databases">
        <title>Sequencing the genomes of 1000 actinobacteria strains.</title>
        <authorList>
            <person name="Klenk H.-P."/>
        </authorList>
    </citation>
    <scope>NUCLEOTIDE SEQUENCE [LARGE SCALE GENOMIC DNA]</scope>
    <source>
        <strain evidence="7 8">DSM 44442</strain>
    </source>
</reference>
<accession>A0A7Z0ET40</accession>
<dbReference type="PANTHER" id="PTHR43775:SF37">
    <property type="entry name" value="SI:DKEY-61P9.11"/>
    <property type="match status" value="1"/>
</dbReference>
<dbReference type="SMART" id="SM00827">
    <property type="entry name" value="PKS_AT"/>
    <property type="match status" value="1"/>
</dbReference>
<feature type="domain" description="Carrier" evidence="5">
    <location>
        <begin position="916"/>
        <end position="991"/>
    </location>
</feature>
<evidence type="ECO:0000256" key="4">
    <source>
        <dbReference type="SAM" id="MobiDB-lite"/>
    </source>
</evidence>
<dbReference type="Gene3D" id="3.40.366.10">
    <property type="entry name" value="Malonyl-Coenzyme A Acyl Carrier Protein, domain 2"/>
    <property type="match status" value="1"/>
</dbReference>
<dbReference type="InterPro" id="IPR020841">
    <property type="entry name" value="PKS_Beta-ketoAc_synthase_dom"/>
</dbReference>
<dbReference type="RefSeq" id="WP_179828755.1">
    <property type="nucleotide sequence ID" value="NZ_JACCFS010000001.1"/>
</dbReference>
<dbReference type="InterPro" id="IPR009081">
    <property type="entry name" value="PP-bd_ACP"/>
</dbReference>
<dbReference type="InterPro" id="IPR020806">
    <property type="entry name" value="PKS_PP-bd"/>
</dbReference>
<gene>
    <name evidence="7" type="ORF">HNR10_005643</name>
</gene>
<dbReference type="Gene3D" id="1.10.1200.10">
    <property type="entry name" value="ACP-like"/>
    <property type="match status" value="1"/>
</dbReference>
<dbReference type="InterPro" id="IPR016035">
    <property type="entry name" value="Acyl_Trfase/lysoPLipase"/>
</dbReference>
<dbReference type="SUPFAM" id="SSF52151">
    <property type="entry name" value="FabD/lysophospholipase-like"/>
    <property type="match status" value="1"/>
</dbReference>
<dbReference type="Proteomes" id="UP000572051">
    <property type="component" value="Unassembled WGS sequence"/>
</dbReference>
<evidence type="ECO:0000313" key="7">
    <source>
        <dbReference type="EMBL" id="NYJ37762.1"/>
    </source>
</evidence>
<name>A0A7Z0ET40_9ACTN</name>
<feature type="region of interest" description="Disordered" evidence="4">
    <location>
        <begin position="570"/>
        <end position="592"/>
    </location>
</feature>
<feature type="compositionally biased region" description="Basic and acidic residues" evidence="4">
    <location>
        <begin position="1004"/>
        <end position="1022"/>
    </location>
</feature>
<feature type="region of interest" description="Disordered" evidence="4">
    <location>
        <begin position="997"/>
        <end position="1022"/>
    </location>
</feature>
<evidence type="ECO:0000256" key="3">
    <source>
        <dbReference type="ARBA" id="ARBA00022679"/>
    </source>
</evidence>
<feature type="domain" description="Ketosynthase family 3 (KS3)" evidence="6">
    <location>
        <begin position="11"/>
        <end position="423"/>
    </location>
</feature>
<dbReference type="SUPFAM" id="SSF53901">
    <property type="entry name" value="Thiolase-like"/>
    <property type="match status" value="1"/>
</dbReference>
<keyword evidence="8" id="KW-1185">Reference proteome</keyword>
<comment type="caution">
    <text evidence="7">The sequence shown here is derived from an EMBL/GenBank/DDBJ whole genome shotgun (WGS) entry which is preliminary data.</text>
</comment>
<feature type="region of interest" description="Disordered" evidence="4">
    <location>
        <begin position="882"/>
        <end position="920"/>
    </location>
</feature>
<dbReference type="GO" id="GO:0031177">
    <property type="term" value="F:phosphopantetheine binding"/>
    <property type="evidence" value="ECO:0007669"/>
    <property type="project" value="InterPro"/>
</dbReference>
<dbReference type="InterPro" id="IPR016036">
    <property type="entry name" value="Malonyl_transacylase_ACP-bd"/>
</dbReference>
<dbReference type="SMART" id="SM00823">
    <property type="entry name" value="PKS_PP"/>
    <property type="match status" value="1"/>
</dbReference>
<keyword evidence="2" id="KW-0597">Phosphoprotein</keyword>
<dbReference type="Pfam" id="PF02801">
    <property type="entry name" value="Ketoacyl-synt_C"/>
    <property type="match status" value="1"/>
</dbReference>
<dbReference type="InterPro" id="IPR018201">
    <property type="entry name" value="Ketoacyl_synth_AS"/>
</dbReference>
<feature type="compositionally biased region" description="Low complexity" evidence="4">
    <location>
        <begin position="897"/>
        <end position="906"/>
    </location>
</feature>
<evidence type="ECO:0000256" key="2">
    <source>
        <dbReference type="ARBA" id="ARBA00022553"/>
    </source>
</evidence>
<keyword evidence="3 7" id="KW-0808">Transferase</keyword>
<dbReference type="Pfam" id="PF00550">
    <property type="entry name" value="PP-binding"/>
    <property type="match status" value="1"/>
</dbReference>
<dbReference type="EMBL" id="JACCFS010000001">
    <property type="protein sequence ID" value="NYJ37762.1"/>
    <property type="molecule type" value="Genomic_DNA"/>
</dbReference>
<organism evidence="7 8">
    <name type="scientific">Nocardiopsis aegyptia</name>
    <dbReference type="NCBI Taxonomy" id="220378"/>
    <lineage>
        <taxon>Bacteria</taxon>
        <taxon>Bacillati</taxon>
        <taxon>Actinomycetota</taxon>
        <taxon>Actinomycetes</taxon>
        <taxon>Streptosporangiales</taxon>
        <taxon>Nocardiopsidaceae</taxon>
        <taxon>Nocardiopsis</taxon>
    </lineage>
</organism>
<dbReference type="GO" id="GO:0004315">
    <property type="term" value="F:3-oxoacyl-[acyl-carrier-protein] synthase activity"/>
    <property type="evidence" value="ECO:0007669"/>
    <property type="project" value="InterPro"/>
</dbReference>
<dbReference type="PANTHER" id="PTHR43775">
    <property type="entry name" value="FATTY ACID SYNTHASE"/>
    <property type="match status" value="1"/>
</dbReference>
<dbReference type="PROSITE" id="PS52004">
    <property type="entry name" value="KS3_2"/>
    <property type="match status" value="1"/>
</dbReference>